<evidence type="ECO:0000313" key="2">
    <source>
        <dbReference type="Proteomes" id="UP000236161"/>
    </source>
</evidence>
<sequence length="85" mass="9398">MACLHARCTAPPCALPRSSAQWLARVQARQAGTACPDLLGSKPPRCSLNFRPYMRLSAILASVHTCCWLSLGKLWKEISDSHFEN</sequence>
<keyword evidence="2" id="KW-1185">Reference proteome</keyword>
<gene>
    <name evidence="1" type="ORF">AXF42_Ash013503</name>
</gene>
<protein>
    <submittedName>
        <fullName evidence="1">Uncharacterized protein</fullName>
    </submittedName>
</protein>
<name>A0A2I0A4E9_9ASPA</name>
<dbReference type="AlphaFoldDB" id="A0A2I0A4E9"/>
<accession>A0A2I0A4E9</accession>
<dbReference type="EMBL" id="KZ452026">
    <property type="protein sequence ID" value="PKA50414.1"/>
    <property type="molecule type" value="Genomic_DNA"/>
</dbReference>
<reference evidence="1 2" key="1">
    <citation type="journal article" date="2017" name="Nature">
        <title>The Apostasia genome and the evolution of orchids.</title>
        <authorList>
            <person name="Zhang G.Q."/>
            <person name="Liu K.W."/>
            <person name="Li Z."/>
            <person name="Lohaus R."/>
            <person name="Hsiao Y.Y."/>
            <person name="Niu S.C."/>
            <person name="Wang J.Y."/>
            <person name="Lin Y.C."/>
            <person name="Xu Q."/>
            <person name="Chen L.J."/>
            <person name="Yoshida K."/>
            <person name="Fujiwara S."/>
            <person name="Wang Z.W."/>
            <person name="Zhang Y.Q."/>
            <person name="Mitsuda N."/>
            <person name="Wang M."/>
            <person name="Liu G.H."/>
            <person name="Pecoraro L."/>
            <person name="Huang H.X."/>
            <person name="Xiao X.J."/>
            <person name="Lin M."/>
            <person name="Wu X.Y."/>
            <person name="Wu W.L."/>
            <person name="Chen Y.Y."/>
            <person name="Chang S.B."/>
            <person name="Sakamoto S."/>
            <person name="Ohme-Takagi M."/>
            <person name="Yagi M."/>
            <person name="Zeng S.J."/>
            <person name="Shen C.Y."/>
            <person name="Yeh C.M."/>
            <person name="Luo Y.B."/>
            <person name="Tsai W.C."/>
            <person name="Van de Peer Y."/>
            <person name="Liu Z.J."/>
        </authorList>
    </citation>
    <scope>NUCLEOTIDE SEQUENCE [LARGE SCALE GENOMIC DNA]</scope>
    <source>
        <strain evidence="2">cv. Shenzhen</strain>
        <tissue evidence="1">Stem</tissue>
    </source>
</reference>
<organism evidence="1 2">
    <name type="scientific">Apostasia shenzhenica</name>
    <dbReference type="NCBI Taxonomy" id="1088818"/>
    <lineage>
        <taxon>Eukaryota</taxon>
        <taxon>Viridiplantae</taxon>
        <taxon>Streptophyta</taxon>
        <taxon>Embryophyta</taxon>
        <taxon>Tracheophyta</taxon>
        <taxon>Spermatophyta</taxon>
        <taxon>Magnoliopsida</taxon>
        <taxon>Liliopsida</taxon>
        <taxon>Asparagales</taxon>
        <taxon>Orchidaceae</taxon>
        <taxon>Apostasioideae</taxon>
        <taxon>Apostasia</taxon>
    </lineage>
</organism>
<proteinExistence type="predicted"/>
<dbReference type="Proteomes" id="UP000236161">
    <property type="component" value="Unassembled WGS sequence"/>
</dbReference>
<evidence type="ECO:0000313" key="1">
    <source>
        <dbReference type="EMBL" id="PKA50414.1"/>
    </source>
</evidence>